<dbReference type="SUPFAM" id="SSF49562">
    <property type="entry name" value="C2 domain (Calcium/lipid-binding domain, CaLB)"/>
    <property type="match status" value="2"/>
</dbReference>
<feature type="transmembrane region" description="Helical" evidence="8">
    <location>
        <begin position="183"/>
        <end position="204"/>
    </location>
</feature>
<organism evidence="10 11">
    <name type="scientific">Pocillopora meandrina</name>
    <dbReference type="NCBI Taxonomy" id="46732"/>
    <lineage>
        <taxon>Eukaryota</taxon>
        <taxon>Metazoa</taxon>
        <taxon>Cnidaria</taxon>
        <taxon>Anthozoa</taxon>
        <taxon>Hexacorallia</taxon>
        <taxon>Scleractinia</taxon>
        <taxon>Astrocoeniina</taxon>
        <taxon>Pocilloporidae</taxon>
        <taxon>Pocillopora</taxon>
    </lineage>
</organism>
<gene>
    <name evidence="10" type="ORF">PMEA_00016688</name>
</gene>
<evidence type="ECO:0000256" key="3">
    <source>
        <dbReference type="ARBA" id="ARBA00022692"/>
    </source>
</evidence>
<comment type="caution">
    <text evidence="10">The sequence shown here is derived from an EMBL/GenBank/DDBJ whole genome shotgun (WGS) entry which is preliminary data.</text>
</comment>
<evidence type="ECO:0000313" key="11">
    <source>
        <dbReference type="Proteomes" id="UP001159428"/>
    </source>
</evidence>
<evidence type="ECO:0000256" key="6">
    <source>
        <dbReference type="ARBA" id="ARBA00023136"/>
    </source>
</evidence>
<sequence length="827" mass="92897">MSLLASNLHQARFNGTLNVAVSPNSSNTPLNLESETKHHRPLNSEPVPDWEEAIATFKWGWELHWISFVVLFLGLAVYSTAKLVAASKRRQVREKVSRNVSYAVHSLLIVLGITRALALVLFPYEVTTNLNEADIVIPLYVHRIIFGLGFPCFMAAFALIQITFTASVKTTPLTYSKLRRIRFLVLVIIGHFSVVIVADVVTALVESTSALYMVCTAYLLSMTLFTGIRITKTGWKVVRENREHGATMPSSMTASTMSIGTAHRMRQASFNRRAVRKVFTITTLTVFFCIALFALKIYDLVEVIEYVYVYNKDKELAPWPWFIHETLFRLTEFGLACTVIYAVSPLKPPKKCLLGCSWCCFGSGTDEITASRGEYRERTGTNQMTSLGPPPETAGNNNLFTSVTESFIMSKKEVKETKKSVSIFSLWRCCLSGETNRPKVQKKSVAKDQPDAPIEKGKEALEDKGKVVDKTSDLELEYVATPPESAPVVSPSDDYRPSYEEANTVSTAPSTVGSEEDSTLNAPASIQVMQENGTPSKITREIGTGGRLNLQFVYDPAPSKLTLTLLGVEFPPFQKWKMDDLEVSCTLLPIHQHSFRARPKKFKDPFTMTLTPKEKIKTMSLRFRLYNHRAMSKHLIGQGVVSLGEINLTPQAVKIALDLNIPETYAIDSRYIESVTGADGQTSSEDSKPEILLSLEYRSLTRKLIAEVIKTRHLGLLNNSKPQDLAVEMKLIGDNNQVLRVCRTSLKKHVIDAEFNEMFMFRVTYDKLSSIAVVFTLFRMTERRGKRENIGEVCFGKQSSSHEQQNHWNQVVTGPERVVTQWHPLFK</sequence>
<evidence type="ECO:0000256" key="7">
    <source>
        <dbReference type="SAM" id="MobiDB-lite"/>
    </source>
</evidence>
<keyword evidence="4" id="KW-0732">Signal</keyword>
<accession>A0AAU9VRM1</accession>
<feature type="transmembrane region" description="Helical" evidence="8">
    <location>
        <begin position="144"/>
        <end position="162"/>
    </location>
</feature>
<dbReference type="EMBL" id="CALNXJ010000003">
    <property type="protein sequence ID" value="CAH3036167.1"/>
    <property type="molecule type" value="Genomic_DNA"/>
</dbReference>
<feature type="transmembrane region" description="Helical" evidence="8">
    <location>
        <begin position="63"/>
        <end position="81"/>
    </location>
</feature>
<dbReference type="Pfam" id="PF00168">
    <property type="entry name" value="C2"/>
    <property type="match status" value="1"/>
</dbReference>
<name>A0AAU9VRM1_9CNID</name>
<feature type="transmembrane region" description="Helical" evidence="8">
    <location>
        <begin position="102"/>
        <end position="124"/>
    </location>
</feature>
<evidence type="ECO:0000256" key="4">
    <source>
        <dbReference type="ARBA" id="ARBA00022729"/>
    </source>
</evidence>
<comment type="subcellular location">
    <subcellularLocation>
        <location evidence="1">Membrane</location>
        <topology evidence="1">Multi-pass membrane protein</topology>
    </subcellularLocation>
</comment>
<dbReference type="PANTHER" id="PTHR35578">
    <property type="entry name" value="PROLINE-RICH TRANSMEMBRANE PROTEIN 4-RELATED"/>
    <property type="match status" value="1"/>
</dbReference>
<protein>
    <recommendedName>
        <fullName evidence="9">C2 domain-containing protein</fullName>
    </recommendedName>
</protein>
<evidence type="ECO:0000256" key="5">
    <source>
        <dbReference type="ARBA" id="ARBA00022989"/>
    </source>
</evidence>
<dbReference type="InterPro" id="IPR052836">
    <property type="entry name" value="PRRT_domain-containing"/>
</dbReference>
<dbReference type="PROSITE" id="PS50004">
    <property type="entry name" value="C2"/>
    <property type="match status" value="1"/>
</dbReference>
<evidence type="ECO:0000256" key="1">
    <source>
        <dbReference type="ARBA" id="ARBA00004141"/>
    </source>
</evidence>
<keyword evidence="2" id="KW-0597">Phosphoprotein</keyword>
<keyword evidence="6 8" id="KW-0472">Membrane</keyword>
<evidence type="ECO:0000313" key="10">
    <source>
        <dbReference type="EMBL" id="CAH3036167.1"/>
    </source>
</evidence>
<keyword evidence="5 8" id="KW-1133">Transmembrane helix</keyword>
<evidence type="ECO:0000256" key="8">
    <source>
        <dbReference type="SAM" id="Phobius"/>
    </source>
</evidence>
<keyword evidence="3 8" id="KW-0812">Transmembrane</keyword>
<dbReference type="InterPro" id="IPR000008">
    <property type="entry name" value="C2_dom"/>
</dbReference>
<feature type="transmembrane region" description="Helical" evidence="8">
    <location>
        <begin position="210"/>
        <end position="230"/>
    </location>
</feature>
<dbReference type="PANTHER" id="PTHR35578:SF6">
    <property type="entry name" value="PROLINE-RICH TRANSMEMBRANE PROTEIN 4"/>
    <property type="match status" value="1"/>
</dbReference>
<dbReference type="Proteomes" id="UP001159428">
    <property type="component" value="Unassembled WGS sequence"/>
</dbReference>
<evidence type="ECO:0000256" key="2">
    <source>
        <dbReference type="ARBA" id="ARBA00022553"/>
    </source>
</evidence>
<feature type="region of interest" description="Disordered" evidence="7">
    <location>
        <begin position="482"/>
        <end position="518"/>
    </location>
</feature>
<evidence type="ECO:0000259" key="9">
    <source>
        <dbReference type="PROSITE" id="PS50004"/>
    </source>
</evidence>
<dbReference type="AlphaFoldDB" id="A0AAU9VRM1"/>
<dbReference type="InterPro" id="IPR059081">
    <property type="entry name" value="PRRT3-4"/>
</dbReference>
<feature type="transmembrane region" description="Helical" evidence="8">
    <location>
        <begin position="274"/>
        <end position="295"/>
    </location>
</feature>
<feature type="compositionally biased region" description="Basic and acidic residues" evidence="7">
    <location>
        <begin position="445"/>
        <end position="458"/>
    </location>
</feature>
<feature type="compositionally biased region" description="Polar residues" evidence="7">
    <location>
        <begin position="501"/>
        <end position="518"/>
    </location>
</feature>
<dbReference type="InterPro" id="IPR035892">
    <property type="entry name" value="C2_domain_sf"/>
</dbReference>
<dbReference type="Gene3D" id="2.60.40.150">
    <property type="entry name" value="C2 domain"/>
    <property type="match status" value="1"/>
</dbReference>
<feature type="region of interest" description="Disordered" evidence="7">
    <location>
        <begin position="439"/>
        <end position="458"/>
    </location>
</feature>
<keyword evidence="11" id="KW-1185">Reference proteome</keyword>
<proteinExistence type="predicted"/>
<reference evidence="10 11" key="1">
    <citation type="submission" date="2022-05" db="EMBL/GenBank/DDBJ databases">
        <authorList>
            <consortium name="Genoscope - CEA"/>
            <person name="William W."/>
        </authorList>
    </citation>
    <scope>NUCLEOTIDE SEQUENCE [LARGE SCALE GENOMIC DNA]</scope>
</reference>
<dbReference type="Pfam" id="PF25987">
    <property type="entry name" value="PRRT3"/>
    <property type="match status" value="1"/>
</dbReference>
<feature type="domain" description="C2" evidence="9">
    <location>
        <begin position="687"/>
        <end position="823"/>
    </location>
</feature>